<dbReference type="EMBL" id="CM051407">
    <property type="protein sequence ID" value="KAJ4700964.1"/>
    <property type="molecule type" value="Genomic_DNA"/>
</dbReference>
<reference evidence="1 2" key="1">
    <citation type="journal article" date="2023" name="Science">
        <title>Complex scaffold remodeling in plant triterpene biosynthesis.</title>
        <authorList>
            <person name="De La Pena R."/>
            <person name="Hodgson H."/>
            <person name="Liu J.C."/>
            <person name="Stephenson M.J."/>
            <person name="Martin A.C."/>
            <person name="Owen C."/>
            <person name="Harkess A."/>
            <person name="Leebens-Mack J."/>
            <person name="Jimenez L.E."/>
            <person name="Osbourn A."/>
            <person name="Sattely E.S."/>
        </authorList>
    </citation>
    <scope>NUCLEOTIDE SEQUENCE [LARGE SCALE GENOMIC DNA]</scope>
    <source>
        <strain evidence="2">cv. JPN11</strain>
        <tissue evidence="1">Leaf</tissue>
    </source>
</reference>
<accession>A0ACC1WQ28</accession>
<evidence type="ECO:0000313" key="2">
    <source>
        <dbReference type="Proteomes" id="UP001164539"/>
    </source>
</evidence>
<comment type="caution">
    <text evidence="1">The sequence shown here is derived from an EMBL/GenBank/DDBJ whole genome shotgun (WGS) entry which is preliminary data.</text>
</comment>
<protein>
    <submittedName>
        <fullName evidence="1">Retrovirus-related Pol polyprotein from transposon TNT 1-94</fullName>
    </submittedName>
</protein>
<proteinExistence type="predicted"/>
<evidence type="ECO:0000313" key="1">
    <source>
        <dbReference type="EMBL" id="KAJ4700964.1"/>
    </source>
</evidence>
<keyword evidence="2" id="KW-1185">Reference proteome</keyword>
<sequence>MFIKQSSTERKTILILYVDDIILTGDYEEETLELKKFLAKEFEIKDLGNLKYFLGMEVARSKRGILVSQWKYVLDLLKETGMLGCKPVDAPMNLAIKLRARDDSVPMDKGRYQKLVKKLIYLSHTRPDISFPISVQSLELWHMAYVKEYGRVLQELSIPVIEPMRMHCDNQSVISIAKNPIHHDRTKHVEIDRHFVKEKIESRIISLLYTSTCQQIANILTLTKAVLRKSFEQLNSKLGLINIYSLEGECEILV</sequence>
<name>A0ACC1WQ28_MELAZ</name>
<gene>
    <name evidence="1" type="ORF">OWV82_024274</name>
</gene>
<dbReference type="Proteomes" id="UP001164539">
    <property type="component" value="Chromosome 14"/>
</dbReference>
<organism evidence="1 2">
    <name type="scientific">Melia azedarach</name>
    <name type="common">Chinaberry tree</name>
    <dbReference type="NCBI Taxonomy" id="155640"/>
    <lineage>
        <taxon>Eukaryota</taxon>
        <taxon>Viridiplantae</taxon>
        <taxon>Streptophyta</taxon>
        <taxon>Embryophyta</taxon>
        <taxon>Tracheophyta</taxon>
        <taxon>Spermatophyta</taxon>
        <taxon>Magnoliopsida</taxon>
        <taxon>eudicotyledons</taxon>
        <taxon>Gunneridae</taxon>
        <taxon>Pentapetalae</taxon>
        <taxon>rosids</taxon>
        <taxon>malvids</taxon>
        <taxon>Sapindales</taxon>
        <taxon>Meliaceae</taxon>
        <taxon>Melia</taxon>
    </lineage>
</organism>